<name>A0A2S9VE39_9ALTE</name>
<sequence length="196" mass="22204">MNESDRQDALQQAYNTAKQRYPAPGRIKRAVLNQQPGNQQHFLERAKARLPGREWLALAAAVGCLLLLVKGAPLINQPMPDNDIIALEVEYHGYQDDVASLPDYREKLTLYTREFTRQLTTLKVFYSRPAMLASHQGNWLFTDCDNQTITVSHELIDDLRALQRVDPALVEGTFVALAFDKQGRLIKIEQAPIKSC</sequence>
<proteinExistence type="predicted"/>
<dbReference type="Proteomes" id="UP000238949">
    <property type="component" value="Unassembled WGS sequence"/>
</dbReference>
<protein>
    <submittedName>
        <fullName evidence="1">Uncharacterized protein</fullName>
    </submittedName>
</protein>
<dbReference type="OrthoDB" id="6330333at2"/>
<evidence type="ECO:0000313" key="2">
    <source>
        <dbReference type="Proteomes" id="UP000238949"/>
    </source>
</evidence>
<reference evidence="2" key="1">
    <citation type="journal article" date="2020" name="Int. J. Syst. Evol. Microbiol.">
        <title>Alteromonas alba sp. nov., a marine bacterium isolated from the seawater of the West Pacific Ocean.</title>
        <authorList>
            <person name="Sun C."/>
            <person name="Wu Y.-H."/>
            <person name="Xamxidin M."/>
            <person name="Cheng H."/>
            <person name="Xu X.-W."/>
        </authorList>
    </citation>
    <scope>NUCLEOTIDE SEQUENCE [LARGE SCALE GENOMIC DNA]</scope>
    <source>
        <strain evidence="2">190</strain>
    </source>
</reference>
<gene>
    <name evidence="1" type="ORF">C6Y40_04715</name>
</gene>
<dbReference type="EMBL" id="PVNP01000038">
    <property type="protein sequence ID" value="PRO74720.1"/>
    <property type="molecule type" value="Genomic_DNA"/>
</dbReference>
<dbReference type="AlphaFoldDB" id="A0A2S9VE39"/>
<organism evidence="1 2">
    <name type="scientific">Alteromonas alba</name>
    <dbReference type="NCBI Taxonomy" id="2079529"/>
    <lineage>
        <taxon>Bacteria</taxon>
        <taxon>Pseudomonadati</taxon>
        <taxon>Pseudomonadota</taxon>
        <taxon>Gammaproteobacteria</taxon>
        <taxon>Alteromonadales</taxon>
        <taxon>Alteromonadaceae</taxon>
        <taxon>Alteromonas/Salinimonas group</taxon>
        <taxon>Alteromonas</taxon>
    </lineage>
</organism>
<accession>A0A2S9VE39</accession>
<keyword evidence="2" id="KW-1185">Reference proteome</keyword>
<evidence type="ECO:0000313" key="1">
    <source>
        <dbReference type="EMBL" id="PRO74720.1"/>
    </source>
</evidence>
<dbReference type="RefSeq" id="WP_105933579.1">
    <property type="nucleotide sequence ID" value="NZ_PVNP01000038.1"/>
</dbReference>
<comment type="caution">
    <text evidence="1">The sequence shown here is derived from an EMBL/GenBank/DDBJ whole genome shotgun (WGS) entry which is preliminary data.</text>
</comment>